<dbReference type="InterPro" id="IPR010982">
    <property type="entry name" value="Lambda_DNA-bd_dom_sf"/>
</dbReference>
<evidence type="ECO:0000313" key="2">
    <source>
        <dbReference type="EMBL" id="VUX18250.1"/>
    </source>
</evidence>
<dbReference type="Pfam" id="PF01381">
    <property type="entry name" value="HTH_3"/>
    <property type="match status" value="1"/>
</dbReference>
<dbReference type="RefSeq" id="WP_117542643.1">
    <property type="nucleotide sequence ID" value="NZ_CABHNA010000080.1"/>
</dbReference>
<name>A0A564UFM5_9FIRM</name>
<dbReference type="AlphaFoldDB" id="A0A564UFM5"/>
<proteinExistence type="predicted"/>
<dbReference type="Gene3D" id="1.10.260.40">
    <property type="entry name" value="lambda repressor-like DNA-binding domains"/>
    <property type="match status" value="1"/>
</dbReference>
<dbReference type="EMBL" id="CABHNA010000080">
    <property type="protein sequence ID" value="VUX18250.1"/>
    <property type="molecule type" value="Genomic_DNA"/>
</dbReference>
<dbReference type="PROSITE" id="PS50943">
    <property type="entry name" value="HTH_CROC1"/>
    <property type="match status" value="1"/>
</dbReference>
<evidence type="ECO:0000313" key="3">
    <source>
        <dbReference type="Proteomes" id="UP000363661"/>
    </source>
</evidence>
<evidence type="ECO:0000259" key="1">
    <source>
        <dbReference type="PROSITE" id="PS50943"/>
    </source>
</evidence>
<dbReference type="Proteomes" id="UP000363661">
    <property type="component" value="Unassembled WGS sequence"/>
</dbReference>
<gene>
    <name evidence="2" type="ORF">RTSSTS7063_02398</name>
</gene>
<dbReference type="SUPFAM" id="SSF47413">
    <property type="entry name" value="lambda repressor-like DNA-binding domains"/>
    <property type="match status" value="1"/>
</dbReference>
<dbReference type="SMART" id="SM00530">
    <property type="entry name" value="HTH_XRE"/>
    <property type="match status" value="1"/>
</dbReference>
<sequence length="100" mass="11641">MDHTVEIYEAEKELREKRLAAYAEAIQKKVQRDSEQIIKELVEERYRQKKTQQEMADITGVRASNIARFEGATCTPTLIMLEKYANALGKHIEIRVCEDK</sequence>
<keyword evidence="3" id="KW-1185">Reference proteome</keyword>
<protein>
    <submittedName>
        <fullName evidence="2">Helix-turn-helix domain protein</fullName>
    </submittedName>
</protein>
<dbReference type="CDD" id="cd00093">
    <property type="entry name" value="HTH_XRE"/>
    <property type="match status" value="1"/>
</dbReference>
<dbReference type="GO" id="GO:0003677">
    <property type="term" value="F:DNA binding"/>
    <property type="evidence" value="ECO:0007669"/>
    <property type="project" value="InterPro"/>
</dbReference>
<organism evidence="2 3">
    <name type="scientific">[Ruminococcus] torques</name>
    <dbReference type="NCBI Taxonomy" id="33039"/>
    <lineage>
        <taxon>Bacteria</taxon>
        <taxon>Bacillati</taxon>
        <taxon>Bacillota</taxon>
        <taxon>Clostridia</taxon>
        <taxon>Lachnospirales</taxon>
        <taxon>Lachnospiraceae</taxon>
        <taxon>Mediterraneibacter</taxon>
    </lineage>
</organism>
<feature type="domain" description="HTH cro/C1-type" evidence="1">
    <location>
        <begin position="38"/>
        <end position="95"/>
    </location>
</feature>
<dbReference type="InterPro" id="IPR001387">
    <property type="entry name" value="Cro/C1-type_HTH"/>
</dbReference>
<reference evidence="2 3" key="1">
    <citation type="submission" date="2019-07" db="EMBL/GenBank/DDBJ databases">
        <authorList>
            <person name="Hibberd C M."/>
            <person name="Gehrig L. J."/>
            <person name="Chang H.-W."/>
            <person name="Venkatesh S."/>
        </authorList>
    </citation>
    <scope>NUCLEOTIDE SEQUENCE [LARGE SCALE GENOMIC DNA]</scope>
    <source>
        <strain evidence="2">Ruminococcus_torques_SSTS_Bg7063</strain>
    </source>
</reference>
<accession>A0A564UFM5</accession>